<evidence type="ECO:0000313" key="2">
    <source>
        <dbReference type="Proteomes" id="UP000016638"/>
    </source>
</evidence>
<dbReference type="RefSeq" id="WP_021725516.1">
    <property type="nucleotide sequence ID" value="NZ_AWEZ01000023.1"/>
</dbReference>
<gene>
    <name evidence="1" type="ORF">HMPREF1316_2480</name>
</gene>
<dbReference type="InterPro" id="IPR023365">
    <property type="entry name" value="Sortase_dom-sf"/>
</dbReference>
<sequence length="109" mass="12306">MDDGSVFADFASFSDADYAEGHRTIHLYTRSDNQRHELEAVAANVVDASYEQLRTEFEDDAAFTEYAKGCFGESEVVHEEPVEVEHLYAFSTCSYETWNSRTVVYAIGS</sequence>
<dbReference type="CDD" id="cd05826">
    <property type="entry name" value="Sortase_B"/>
    <property type="match status" value="1"/>
</dbReference>
<keyword evidence="2" id="KW-1185">Reference proteome</keyword>
<dbReference type="PATRIC" id="fig|1125712.3.peg.658"/>
<name>U2T9D4_9ACTN</name>
<dbReference type="OrthoDB" id="3172795at2"/>
<dbReference type="Gene3D" id="2.40.260.10">
    <property type="entry name" value="Sortase"/>
    <property type="match status" value="1"/>
</dbReference>
<organism evidence="1 2">
    <name type="scientific">Olsenella profusa F0195</name>
    <dbReference type="NCBI Taxonomy" id="1125712"/>
    <lineage>
        <taxon>Bacteria</taxon>
        <taxon>Bacillati</taxon>
        <taxon>Actinomycetota</taxon>
        <taxon>Coriobacteriia</taxon>
        <taxon>Coriobacteriales</taxon>
        <taxon>Atopobiaceae</taxon>
        <taxon>Olsenella</taxon>
    </lineage>
</organism>
<protein>
    <submittedName>
        <fullName evidence="1">Uncharacterized protein</fullName>
    </submittedName>
</protein>
<accession>U2T9D4</accession>
<dbReference type="AlphaFoldDB" id="U2T9D4"/>
<comment type="caution">
    <text evidence="1">The sequence shown here is derived from an EMBL/GenBank/DDBJ whole genome shotgun (WGS) entry which is preliminary data.</text>
</comment>
<dbReference type="SUPFAM" id="SSF63817">
    <property type="entry name" value="Sortase"/>
    <property type="match status" value="1"/>
</dbReference>
<reference evidence="1 2" key="1">
    <citation type="submission" date="2013-08" db="EMBL/GenBank/DDBJ databases">
        <authorList>
            <person name="Durkin A.S."/>
            <person name="Haft D.R."/>
            <person name="McCorrison J."/>
            <person name="Torralba M."/>
            <person name="Gillis M."/>
            <person name="Haft D.H."/>
            <person name="Methe B."/>
            <person name="Sutton G."/>
            <person name="Nelson K.E."/>
        </authorList>
    </citation>
    <scope>NUCLEOTIDE SEQUENCE [LARGE SCALE GENOMIC DNA]</scope>
    <source>
        <strain evidence="1 2">F0195</strain>
    </source>
</reference>
<dbReference type="eggNOG" id="COG4509">
    <property type="taxonomic scope" value="Bacteria"/>
</dbReference>
<dbReference type="EMBL" id="AWEZ01000023">
    <property type="protein sequence ID" value="ERL09649.1"/>
    <property type="molecule type" value="Genomic_DNA"/>
</dbReference>
<dbReference type="InterPro" id="IPR009835">
    <property type="entry name" value="SrtB"/>
</dbReference>
<evidence type="ECO:0000313" key="1">
    <source>
        <dbReference type="EMBL" id="ERL09649.1"/>
    </source>
</evidence>
<dbReference type="Proteomes" id="UP000016638">
    <property type="component" value="Unassembled WGS sequence"/>
</dbReference>
<proteinExistence type="predicted"/>